<evidence type="ECO:0000313" key="1">
    <source>
        <dbReference type="EMBL" id="QIA88489.1"/>
    </source>
</evidence>
<reference evidence="1 2" key="1">
    <citation type="submission" date="2019-06" db="EMBL/GenBank/DDBJ databases">
        <title>Whole genome sequencing of Lactobacillus johnsonii strain G2A.</title>
        <authorList>
            <person name="Conlan S."/>
            <person name="Thomas P.J."/>
            <person name="Mullikin J."/>
            <person name="Singer J."/>
            <person name="Weaver C."/>
            <person name="Segre J.A."/>
        </authorList>
    </citation>
    <scope>NUCLEOTIDE SEQUENCE [LARGE SCALE GENOMIC DNA]</scope>
    <source>
        <strain evidence="1 2">G2A</strain>
        <plasmid evidence="1 2">unnamed1</plasmid>
    </source>
</reference>
<organism evidence="1 2">
    <name type="scientific">Lactobacillus johnsonii</name>
    <dbReference type="NCBI Taxonomy" id="33959"/>
    <lineage>
        <taxon>Bacteria</taxon>
        <taxon>Bacillati</taxon>
        <taxon>Bacillota</taxon>
        <taxon>Bacilli</taxon>
        <taxon>Lactobacillales</taxon>
        <taxon>Lactobacillaceae</taxon>
        <taxon>Lactobacillus</taxon>
    </lineage>
</organism>
<keyword evidence="1" id="KW-0614">Plasmid</keyword>
<evidence type="ECO:0000313" key="2">
    <source>
        <dbReference type="Proteomes" id="UP000464749"/>
    </source>
</evidence>
<sequence>MSEKYVSFNYKKDPASLGIISKDGWKKAIGIVVEIKEIEIVYIPINENTLIVTDTITGLIHKRIKSPININSAEDIKNITIPYSAMFATQLDLAGISKIRSEWGLKLKELEKKYGSKPPTIWLTKEIFELLKKNYRKDY</sequence>
<dbReference type="Proteomes" id="UP000464749">
    <property type="component" value="Plasmid unnamed1"/>
</dbReference>
<dbReference type="RefSeq" id="WP_163588841.1">
    <property type="nucleotide sequence ID" value="NZ_CP040855.1"/>
</dbReference>
<accession>A0A9X7XVD3</accession>
<geneLocation type="plasmid" evidence="1 2">
    <name>unnamed1</name>
</geneLocation>
<dbReference type="AlphaFoldDB" id="A0A9X7XVD3"/>
<proteinExistence type="predicted"/>
<gene>
    <name evidence="1" type="ORF">FEE39_09575</name>
</gene>
<name>A0A9X7XVD3_LACJH</name>
<dbReference type="EMBL" id="CP040855">
    <property type="protein sequence ID" value="QIA88489.1"/>
    <property type="molecule type" value="Genomic_DNA"/>
</dbReference>
<protein>
    <submittedName>
        <fullName evidence="1">Uncharacterized protein</fullName>
    </submittedName>
</protein>